<dbReference type="RefSeq" id="WP_285367450.1">
    <property type="nucleotide sequence ID" value="NZ_JASSQD010000001.1"/>
</dbReference>
<accession>A0ABT7H9G8</accession>
<dbReference type="Proteomes" id="UP001223547">
    <property type="component" value="Unassembled WGS sequence"/>
</dbReference>
<dbReference type="EMBL" id="JASSQD010000001">
    <property type="protein sequence ID" value="MDK9556981.1"/>
    <property type="molecule type" value="Genomic_DNA"/>
</dbReference>
<protein>
    <submittedName>
        <fullName evidence="1">Uncharacterized protein</fullName>
    </submittedName>
</protein>
<reference evidence="1 2" key="1">
    <citation type="submission" date="2023-05" db="EMBL/GenBank/DDBJ databases">
        <title>Marinobacter albus sp. nov., a marine bacterium isolated from sand in a coastal intertidal zone of huludao.</title>
        <authorList>
            <person name="Deng T."/>
        </authorList>
    </citation>
    <scope>NUCLEOTIDE SEQUENCE [LARGE SCALE GENOMIC DNA]</scope>
    <source>
        <strain evidence="1 2">M216</strain>
    </source>
</reference>
<name>A0ABT7H9G8_9GAMM</name>
<keyword evidence="2" id="KW-1185">Reference proteome</keyword>
<gene>
    <name evidence="1" type="ORF">QQF73_05030</name>
</gene>
<evidence type="ECO:0000313" key="2">
    <source>
        <dbReference type="Proteomes" id="UP001223547"/>
    </source>
</evidence>
<proteinExistence type="predicted"/>
<sequence length="258" mass="28902">MDQLKLVSKGAQHYILLVIPRLLREIEELGLPHIIRTSGFSEREVTSLYFEFVSIKRVLPAEPKRIAPEIWEHLTYCVQVMSAMVNAASVEQLAEAREQAIQKFLPHALQAVESEYREQCSEGTVDFRLAGILKQETSPEQSRELCMEAIRLEREQRLESIKGLSVAALGEHSRQIVEAAVAFVQGAASDPPEDFGLLDLVIRLLDLLRLVLALEHDEASKANIPQDFSVDNIVLGIGNALYRNELGLQFSSVKVPHP</sequence>
<comment type="caution">
    <text evidence="1">The sequence shown here is derived from an EMBL/GenBank/DDBJ whole genome shotgun (WGS) entry which is preliminary data.</text>
</comment>
<organism evidence="1 2">
    <name type="scientific">Marinobacter albus</name>
    <dbReference type="NCBI Taxonomy" id="3030833"/>
    <lineage>
        <taxon>Bacteria</taxon>
        <taxon>Pseudomonadati</taxon>
        <taxon>Pseudomonadota</taxon>
        <taxon>Gammaproteobacteria</taxon>
        <taxon>Pseudomonadales</taxon>
        <taxon>Marinobacteraceae</taxon>
        <taxon>Marinobacter</taxon>
    </lineage>
</organism>
<evidence type="ECO:0000313" key="1">
    <source>
        <dbReference type="EMBL" id="MDK9556981.1"/>
    </source>
</evidence>